<keyword evidence="3" id="KW-0813">Transport</keyword>
<protein>
    <submittedName>
        <fullName evidence="9">AEC family transporter</fullName>
    </submittedName>
</protein>
<dbReference type="Proteomes" id="UP000594464">
    <property type="component" value="Chromosome"/>
</dbReference>
<keyword evidence="6 8" id="KW-1133">Transmembrane helix</keyword>
<feature type="transmembrane region" description="Helical" evidence="8">
    <location>
        <begin position="40"/>
        <end position="60"/>
    </location>
</feature>
<accession>A0A7T0G431</accession>
<reference evidence="10" key="1">
    <citation type="submission" date="2020-02" db="EMBL/GenBank/DDBJ databases">
        <title>Genomic and physiological characterization of two novel Nitrospinaceae genera.</title>
        <authorList>
            <person name="Mueller A.J."/>
            <person name="Jung M.-Y."/>
            <person name="Strachan C.R."/>
            <person name="Herbold C.W."/>
            <person name="Kirkegaard R.H."/>
            <person name="Daims H."/>
        </authorList>
    </citation>
    <scope>NUCLEOTIDE SEQUENCE [LARGE SCALE GENOMIC DNA]</scope>
</reference>
<comment type="similarity">
    <text evidence="2">Belongs to the auxin efflux carrier (TC 2.A.69) family.</text>
</comment>
<feature type="transmembrane region" description="Helical" evidence="8">
    <location>
        <begin position="95"/>
        <end position="117"/>
    </location>
</feature>
<dbReference type="Pfam" id="PF03547">
    <property type="entry name" value="Mem_trans"/>
    <property type="match status" value="1"/>
</dbReference>
<feature type="transmembrane region" description="Helical" evidence="8">
    <location>
        <begin position="240"/>
        <end position="260"/>
    </location>
</feature>
<comment type="subcellular location">
    <subcellularLocation>
        <location evidence="1">Cell membrane</location>
        <topology evidence="1">Multi-pass membrane protein</topology>
    </subcellularLocation>
</comment>
<evidence type="ECO:0000313" key="10">
    <source>
        <dbReference type="Proteomes" id="UP000594464"/>
    </source>
</evidence>
<feature type="transmembrane region" description="Helical" evidence="8">
    <location>
        <begin position="66"/>
        <end position="88"/>
    </location>
</feature>
<keyword evidence="5 8" id="KW-0812">Transmembrane</keyword>
<evidence type="ECO:0000256" key="2">
    <source>
        <dbReference type="ARBA" id="ARBA00010145"/>
    </source>
</evidence>
<feature type="transmembrane region" description="Helical" evidence="8">
    <location>
        <begin position="6"/>
        <end position="28"/>
    </location>
</feature>
<feature type="transmembrane region" description="Helical" evidence="8">
    <location>
        <begin position="123"/>
        <end position="144"/>
    </location>
</feature>
<evidence type="ECO:0000256" key="7">
    <source>
        <dbReference type="ARBA" id="ARBA00023136"/>
    </source>
</evidence>
<dbReference type="InterPro" id="IPR004776">
    <property type="entry name" value="Mem_transp_PIN-like"/>
</dbReference>
<evidence type="ECO:0000256" key="5">
    <source>
        <dbReference type="ARBA" id="ARBA00022692"/>
    </source>
</evidence>
<evidence type="ECO:0000256" key="8">
    <source>
        <dbReference type="SAM" id="Phobius"/>
    </source>
</evidence>
<dbReference type="GO" id="GO:0005886">
    <property type="term" value="C:plasma membrane"/>
    <property type="evidence" value="ECO:0007669"/>
    <property type="project" value="UniProtKB-SubCell"/>
</dbReference>
<feature type="transmembrane region" description="Helical" evidence="8">
    <location>
        <begin position="156"/>
        <end position="172"/>
    </location>
</feature>
<dbReference type="PANTHER" id="PTHR36838">
    <property type="entry name" value="AUXIN EFFLUX CARRIER FAMILY PROTEIN"/>
    <property type="match status" value="1"/>
</dbReference>
<dbReference type="Gene3D" id="1.20.1530.20">
    <property type="match status" value="1"/>
</dbReference>
<name>A0A7T0G431_9BACT</name>
<keyword evidence="7 8" id="KW-0472">Membrane</keyword>
<dbReference type="AlphaFoldDB" id="A0A7T0G431"/>
<dbReference type="GO" id="GO:0055085">
    <property type="term" value="P:transmembrane transport"/>
    <property type="evidence" value="ECO:0007669"/>
    <property type="project" value="InterPro"/>
</dbReference>
<proteinExistence type="inferred from homology"/>
<dbReference type="PANTHER" id="PTHR36838:SF1">
    <property type="entry name" value="SLR1864 PROTEIN"/>
    <property type="match status" value="1"/>
</dbReference>
<evidence type="ECO:0000256" key="6">
    <source>
        <dbReference type="ARBA" id="ARBA00022989"/>
    </source>
</evidence>
<evidence type="ECO:0000256" key="3">
    <source>
        <dbReference type="ARBA" id="ARBA00022448"/>
    </source>
</evidence>
<organism evidence="9 10">
    <name type="scientific">Candidatus Nitrohelix vancouverensis</name>
    <dbReference type="NCBI Taxonomy" id="2705534"/>
    <lineage>
        <taxon>Bacteria</taxon>
        <taxon>Pseudomonadati</taxon>
        <taxon>Nitrospinota/Tectimicrobiota group</taxon>
        <taxon>Nitrospinota</taxon>
        <taxon>Nitrospinia</taxon>
        <taxon>Nitrospinales</taxon>
        <taxon>Nitrospinaceae</taxon>
        <taxon>Candidatus Nitrohelix</taxon>
    </lineage>
</organism>
<evidence type="ECO:0000256" key="4">
    <source>
        <dbReference type="ARBA" id="ARBA00022475"/>
    </source>
</evidence>
<dbReference type="InterPro" id="IPR038770">
    <property type="entry name" value="Na+/solute_symporter_sf"/>
</dbReference>
<keyword evidence="4" id="KW-1003">Cell membrane</keyword>
<dbReference type="EMBL" id="CP048620">
    <property type="protein sequence ID" value="QPJ66050.1"/>
    <property type="molecule type" value="Genomic_DNA"/>
</dbReference>
<feature type="transmembrane region" description="Helical" evidence="8">
    <location>
        <begin position="213"/>
        <end position="234"/>
    </location>
</feature>
<sequence length="293" mass="31985">MIENFYQTLGIVSPAFILIALGFLYNSIAKSDTQPFVRSSMNLLVPAFAFYHIIIMRVPVNLMSSIFLAAWIVILGSGLVAFLVFRVLKISNSGLYLPIMFMNTVNLPFPILMAAYGEKAVSLSLMFYLAGLLGAFTIGILIVSVKDASTGLFKEPVLYVLVLGFALKYYSIEIPELVMAPLKMLESATVPLVLITLGMQLSQVKITELRLPLIATLCRIGGGFLVGLACVYFLQLEGLPRVVVLFNSIMPSAVIGYLIAQKYDKDGGLVASTVLVSTLVSIFLIPLALIWLK</sequence>
<evidence type="ECO:0000256" key="1">
    <source>
        <dbReference type="ARBA" id="ARBA00004651"/>
    </source>
</evidence>
<evidence type="ECO:0000313" key="9">
    <source>
        <dbReference type="EMBL" id="QPJ66050.1"/>
    </source>
</evidence>
<feature type="transmembrane region" description="Helical" evidence="8">
    <location>
        <begin position="267"/>
        <end position="292"/>
    </location>
</feature>
<dbReference type="KEGG" id="nva:G3M78_11855"/>
<gene>
    <name evidence="9" type="ORF">G3M78_11855</name>
</gene>